<dbReference type="GO" id="GO:0003713">
    <property type="term" value="F:transcription coactivator activity"/>
    <property type="evidence" value="ECO:0007669"/>
    <property type="project" value="InterPro"/>
</dbReference>
<dbReference type="AlphaFoldDB" id="A0A168SWV1"/>
<dbReference type="EMBL" id="LT554985">
    <property type="protein sequence ID" value="SAM09082.1"/>
    <property type="molecule type" value="Genomic_DNA"/>
</dbReference>
<dbReference type="GO" id="GO:0005634">
    <property type="term" value="C:nucleus"/>
    <property type="evidence" value="ECO:0007669"/>
    <property type="project" value="TreeGrafter"/>
</dbReference>
<keyword evidence="3" id="KW-1185">Reference proteome</keyword>
<dbReference type="InterPro" id="IPR044852">
    <property type="entry name" value="WBP2-like"/>
</dbReference>
<dbReference type="CDD" id="cd13214">
    <property type="entry name" value="PH-GRAM_WBP2"/>
    <property type="match status" value="1"/>
</dbReference>
<protein>
    <recommendedName>
        <fullName evidence="4">GRAM domain-containing protein</fullName>
    </recommendedName>
</protein>
<reference evidence="2" key="1">
    <citation type="submission" date="2016-04" db="EMBL/GenBank/DDBJ databases">
        <authorList>
            <person name="Evans L.H."/>
            <person name="Alamgir A."/>
            <person name="Owens N."/>
            <person name="Weber N.D."/>
            <person name="Virtaneva K."/>
            <person name="Barbian K."/>
            <person name="Babar A."/>
            <person name="Rosenke K."/>
        </authorList>
    </citation>
    <scope>NUCLEOTIDE SEQUENCE [LARGE SCALE GENOMIC DNA]</scope>
    <source>
        <strain evidence="2">CBS 101.48</strain>
    </source>
</reference>
<dbReference type="GO" id="GO:0031490">
    <property type="term" value="F:chromatin DNA binding"/>
    <property type="evidence" value="ECO:0007669"/>
    <property type="project" value="TreeGrafter"/>
</dbReference>
<evidence type="ECO:0000256" key="1">
    <source>
        <dbReference type="SAM" id="MobiDB-lite"/>
    </source>
</evidence>
<dbReference type="SUPFAM" id="SSF50729">
    <property type="entry name" value="PH domain-like"/>
    <property type="match status" value="1"/>
</dbReference>
<organism evidence="2">
    <name type="scientific">Absidia glauca</name>
    <name type="common">Pin mould</name>
    <dbReference type="NCBI Taxonomy" id="4829"/>
    <lineage>
        <taxon>Eukaryota</taxon>
        <taxon>Fungi</taxon>
        <taxon>Fungi incertae sedis</taxon>
        <taxon>Mucoromycota</taxon>
        <taxon>Mucoromycotina</taxon>
        <taxon>Mucoromycetes</taxon>
        <taxon>Mucorales</taxon>
        <taxon>Cunninghamellaceae</taxon>
        <taxon>Absidia</taxon>
    </lineage>
</organism>
<dbReference type="FunCoup" id="A0A168SWV1">
    <property type="interactions" value="257"/>
</dbReference>
<name>A0A168SWV1_ABSGL</name>
<dbReference type="InParanoid" id="A0A168SWV1"/>
<dbReference type="Proteomes" id="UP000078561">
    <property type="component" value="Unassembled WGS sequence"/>
</dbReference>
<sequence>MLSTDGCSVIPLPQEKTFFSQDKIKLVLDCSENGYPGNSGGHWTSQGLVSLSNQRIVFIATTPDDSFQTLNIPIRHFKNWKLEQPWFGANYIEGTVIPVQGGGLLKHGQLTLTFREGGAIEFTTLLQALLERMAETSEVPSHIEALPTYQAEGSSAPSNPVYPPPHQMYPPPPADPVYPPPNQAYPPFPVAMPTPSNQTYPVPSPMPAPPQQDLPPAYNDIDRR</sequence>
<feature type="compositionally biased region" description="Pro residues" evidence="1">
    <location>
        <begin position="202"/>
        <end position="213"/>
    </location>
</feature>
<accession>A0A168SWV1</accession>
<proteinExistence type="predicted"/>
<evidence type="ECO:0008006" key="4">
    <source>
        <dbReference type="Google" id="ProtNLM"/>
    </source>
</evidence>
<dbReference type="PANTHER" id="PTHR31606:SF1">
    <property type="entry name" value="WW DOMAIN BINDING PROTEIN 2, ISOFORM E"/>
    <property type="match status" value="1"/>
</dbReference>
<dbReference type="OrthoDB" id="1259151at2759"/>
<dbReference type="STRING" id="4829.A0A168SWV1"/>
<feature type="compositionally biased region" description="Pro residues" evidence="1">
    <location>
        <begin position="160"/>
        <end position="192"/>
    </location>
</feature>
<evidence type="ECO:0000313" key="3">
    <source>
        <dbReference type="Proteomes" id="UP000078561"/>
    </source>
</evidence>
<dbReference type="PANTHER" id="PTHR31606">
    <property type="entry name" value="WW DOMAIN BINDING PROTEIN 2, ISOFORM E"/>
    <property type="match status" value="1"/>
</dbReference>
<evidence type="ECO:0000313" key="2">
    <source>
        <dbReference type="EMBL" id="SAM09082.1"/>
    </source>
</evidence>
<dbReference type="OMA" id="SNRLEDH"/>
<gene>
    <name evidence="2" type="primary">ABSGL_14756.1 scaffold 14966</name>
</gene>
<feature type="region of interest" description="Disordered" evidence="1">
    <location>
        <begin position="150"/>
        <end position="224"/>
    </location>
</feature>